<keyword evidence="8" id="KW-1185">Reference proteome</keyword>
<keyword evidence="5" id="KW-0411">Iron-sulfur</keyword>
<evidence type="ECO:0000256" key="5">
    <source>
        <dbReference type="ARBA" id="ARBA00023014"/>
    </source>
</evidence>
<evidence type="ECO:0000256" key="1">
    <source>
        <dbReference type="ARBA" id="ARBA00007523"/>
    </source>
</evidence>
<sequence length="629" mass="68555">MHKINSFVELKDMAQELKPRLNLRYNHAKENIKKREILVCSNTGCISSNSLVIIDKLNEEIVELGIGDKVSAHATGCFGFCPQGPIVKIFPDDVFYVKVKPEDVSEIIQKHILQDEIIYRLLYEEPSKDHEKVKYQDEMDFYKKQSRIALRNCGILDPSDISDYIANEGYLALGKCLELLTPEEVVYKIKDSGLRGRGGAGFPTGDKWKAAASNPVGPDGRKFVVCNADEGDPGAFMDRSILEGDPHSILEAMAICGYAIGSNTGYIYIRAEYPKSIERLGVAIEQAKESGLLGKNILGSGFDFDIELKLGAGAFVCGEGTALMHSIEGKRGEPRMKTYSSSKSGLWESPTCLNNVETFANIPPIILKGPDWFSSYGTDDSSGTKVFALGGKINNVGLVEVPMGLTLKEVIYEIGGGIPEGRKLKAVQTGGPSGGCIPVEHIDTPIDFKSLKSIGSMMGSGGMLVLDEQDCMVDLAKFFLEFTVEESCGKCSPCRIGTTRLLEILTRITEGNGTLQDIDDLKELSEVIKDASLCGLGKSAPNPVVTTLQYFMDEYIAHVMDKKCPAGKCQNLLSFYITDDCRGCTKCSKVCPASCISGTPGKIHCIDTSKCLKCNTCIDSCKFNAIIKK</sequence>
<dbReference type="SUPFAM" id="SSF142984">
    <property type="entry name" value="Nqo1 middle domain-like"/>
    <property type="match status" value="1"/>
</dbReference>
<dbReference type="PROSITE" id="PS51379">
    <property type="entry name" value="4FE4S_FER_2"/>
    <property type="match status" value="2"/>
</dbReference>
<dbReference type="Gene3D" id="3.40.30.10">
    <property type="entry name" value="Glutaredoxin"/>
    <property type="match status" value="1"/>
</dbReference>
<dbReference type="InterPro" id="IPR001949">
    <property type="entry name" value="NADH-UbQ_OxRdtase_51kDa_CS"/>
</dbReference>
<dbReference type="InterPro" id="IPR019554">
    <property type="entry name" value="Soluble_ligand-bd"/>
</dbReference>
<dbReference type="SUPFAM" id="SSF52833">
    <property type="entry name" value="Thioredoxin-like"/>
    <property type="match status" value="1"/>
</dbReference>
<dbReference type="Proteomes" id="UP000767291">
    <property type="component" value="Unassembled WGS sequence"/>
</dbReference>
<dbReference type="SUPFAM" id="SSF142019">
    <property type="entry name" value="Nqo1 FMN-binding domain-like"/>
    <property type="match status" value="1"/>
</dbReference>
<comment type="similarity">
    <text evidence="1">Belongs to the complex I 51 kDa subunit family.</text>
</comment>
<dbReference type="Gene3D" id="6.10.250.1450">
    <property type="match status" value="1"/>
</dbReference>
<keyword evidence="3" id="KW-0479">Metal-binding</keyword>
<accession>A0ABS4EAC4</accession>
<evidence type="ECO:0000256" key="2">
    <source>
        <dbReference type="ARBA" id="ARBA00022485"/>
    </source>
</evidence>
<keyword evidence="2" id="KW-0004">4Fe-4S</keyword>
<dbReference type="InterPro" id="IPR019575">
    <property type="entry name" value="Nuop51_4Fe4S-bd"/>
</dbReference>
<dbReference type="Gene3D" id="1.20.1440.230">
    <property type="entry name" value="NADH-ubiquinone oxidoreductase 51kDa subunit, iron-sulphur binding domain"/>
    <property type="match status" value="1"/>
</dbReference>
<dbReference type="CDD" id="cd02980">
    <property type="entry name" value="TRX_Fd_family"/>
    <property type="match status" value="1"/>
</dbReference>
<dbReference type="RefSeq" id="WP_209456407.1">
    <property type="nucleotide sequence ID" value="NZ_BAAACS010000002.1"/>
</dbReference>
<reference evidence="7 8" key="1">
    <citation type="submission" date="2021-03" db="EMBL/GenBank/DDBJ databases">
        <title>Genomic Encyclopedia of Type Strains, Phase IV (KMG-IV): sequencing the most valuable type-strain genomes for metagenomic binning, comparative biology and taxonomic classification.</title>
        <authorList>
            <person name="Goeker M."/>
        </authorList>
    </citation>
    <scope>NUCLEOTIDE SEQUENCE [LARGE SCALE GENOMIC DNA]</scope>
    <source>
        <strain evidence="7 8">DSM 1289</strain>
    </source>
</reference>
<name>A0ABS4EAC4_9FIRM</name>
<dbReference type="Gene3D" id="3.10.20.600">
    <property type="match status" value="1"/>
</dbReference>
<dbReference type="Pfam" id="PF01512">
    <property type="entry name" value="Complex1_51K"/>
    <property type="match status" value="1"/>
</dbReference>
<evidence type="ECO:0000259" key="6">
    <source>
        <dbReference type="PROSITE" id="PS51379"/>
    </source>
</evidence>
<dbReference type="InterPro" id="IPR036249">
    <property type="entry name" value="Thioredoxin-like_sf"/>
</dbReference>
<dbReference type="InterPro" id="IPR017896">
    <property type="entry name" value="4Fe4S_Fe-S-bd"/>
</dbReference>
<evidence type="ECO:0000256" key="3">
    <source>
        <dbReference type="ARBA" id="ARBA00022723"/>
    </source>
</evidence>
<comment type="caution">
    <text evidence="7">The sequence shown here is derived from an EMBL/GenBank/DDBJ whole genome shotgun (WGS) entry which is preliminary data.</text>
</comment>
<dbReference type="InterPro" id="IPR037225">
    <property type="entry name" value="Nuo51_FMN-bd_sf"/>
</dbReference>
<dbReference type="Pfam" id="PF10531">
    <property type="entry name" value="SLBB"/>
    <property type="match status" value="1"/>
</dbReference>
<protein>
    <submittedName>
        <fullName evidence="7">NADH-quinone oxidoreductase subunit F</fullName>
    </submittedName>
</protein>
<dbReference type="EMBL" id="JAGGJX010000002">
    <property type="protein sequence ID" value="MBP1854898.1"/>
    <property type="molecule type" value="Genomic_DNA"/>
</dbReference>
<feature type="domain" description="4Fe-4S ferredoxin-type" evidence="6">
    <location>
        <begin position="572"/>
        <end position="597"/>
    </location>
</feature>
<dbReference type="SUPFAM" id="SSF140490">
    <property type="entry name" value="Nqo1C-terminal domain-like"/>
    <property type="match status" value="1"/>
</dbReference>
<dbReference type="Gene3D" id="3.30.70.20">
    <property type="match status" value="1"/>
</dbReference>
<evidence type="ECO:0000313" key="8">
    <source>
        <dbReference type="Proteomes" id="UP000767291"/>
    </source>
</evidence>
<dbReference type="Pfam" id="PF10589">
    <property type="entry name" value="NADH_4Fe-4S"/>
    <property type="match status" value="1"/>
</dbReference>
<dbReference type="SMART" id="SM00928">
    <property type="entry name" value="NADH_4Fe-4S"/>
    <property type="match status" value="1"/>
</dbReference>
<dbReference type="InterPro" id="IPR011538">
    <property type="entry name" value="Nuo51_FMN-bd"/>
</dbReference>
<dbReference type="SUPFAM" id="SSF54862">
    <property type="entry name" value="4Fe-4S ferredoxins"/>
    <property type="match status" value="1"/>
</dbReference>
<evidence type="ECO:0000313" key="7">
    <source>
        <dbReference type="EMBL" id="MBP1854898.1"/>
    </source>
</evidence>
<dbReference type="InterPro" id="IPR037207">
    <property type="entry name" value="Nuop51_4Fe4S-bd_sf"/>
</dbReference>
<keyword evidence="4" id="KW-0408">Iron</keyword>
<evidence type="ECO:0000256" key="4">
    <source>
        <dbReference type="ARBA" id="ARBA00023004"/>
    </source>
</evidence>
<dbReference type="PANTHER" id="PTHR43578:SF3">
    <property type="entry name" value="NADH-QUINONE OXIDOREDUCTASE SUBUNIT F"/>
    <property type="match status" value="1"/>
</dbReference>
<dbReference type="Pfam" id="PF01257">
    <property type="entry name" value="2Fe-2S_thioredx"/>
    <property type="match status" value="1"/>
</dbReference>
<dbReference type="Gene3D" id="3.40.50.11540">
    <property type="entry name" value="NADH-ubiquinone oxidoreductase 51kDa subunit"/>
    <property type="match status" value="1"/>
</dbReference>
<organism evidence="7 8">
    <name type="scientific">Metaclostridioides mangenotii</name>
    <dbReference type="NCBI Taxonomy" id="1540"/>
    <lineage>
        <taxon>Bacteria</taxon>
        <taxon>Bacillati</taxon>
        <taxon>Bacillota</taxon>
        <taxon>Clostridia</taxon>
        <taxon>Peptostreptococcales</taxon>
        <taxon>Peptostreptococcaceae</taxon>
        <taxon>Metaclostridioides</taxon>
    </lineage>
</organism>
<dbReference type="PANTHER" id="PTHR43578">
    <property type="entry name" value="NADH-QUINONE OXIDOREDUCTASE SUBUNIT F"/>
    <property type="match status" value="1"/>
</dbReference>
<proteinExistence type="inferred from homology"/>
<gene>
    <name evidence="7" type="ORF">J2Z43_001291</name>
</gene>
<dbReference type="PROSITE" id="PS00645">
    <property type="entry name" value="COMPLEX1_51K_2"/>
    <property type="match status" value="1"/>
</dbReference>
<feature type="domain" description="4Fe-4S ferredoxin-type" evidence="6">
    <location>
        <begin position="601"/>
        <end position="629"/>
    </location>
</feature>